<dbReference type="Pfam" id="PF10487">
    <property type="entry name" value="Nup188_N"/>
    <property type="match status" value="1"/>
</dbReference>
<dbReference type="InterPro" id="IPR018864">
    <property type="entry name" value="Nucleoporin_Nup188_N"/>
</dbReference>
<dbReference type="InterPro" id="IPR044840">
    <property type="entry name" value="Nup188"/>
</dbReference>
<evidence type="ECO:0000313" key="13">
    <source>
        <dbReference type="EMBL" id="KAK7754250.1"/>
    </source>
</evidence>
<comment type="subcellular location">
    <subcellularLocation>
        <location evidence="1">Nucleus</location>
        <location evidence="1">Nuclear pore complex</location>
    </subcellularLocation>
</comment>
<dbReference type="GO" id="GO:0044611">
    <property type="term" value="C:nuclear pore inner ring"/>
    <property type="evidence" value="ECO:0007669"/>
    <property type="project" value="TreeGrafter"/>
</dbReference>
<dbReference type="Gene3D" id="1.25.10.70">
    <property type="match status" value="1"/>
</dbReference>
<keyword evidence="5" id="KW-0811">Translocation</keyword>
<evidence type="ECO:0000256" key="8">
    <source>
        <dbReference type="ARBA" id="ARBA00038387"/>
    </source>
</evidence>
<evidence type="ECO:0000259" key="10">
    <source>
        <dbReference type="Pfam" id="PF10487"/>
    </source>
</evidence>
<dbReference type="Pfam" id="PF18378">
    <property type="entry name" value="Nup188_C"/>
    <property type="match status" value="1"/>
</dbReference>
<protein>
    <recommendedName>
        <fullName evidence="9">Nucleoporin NUP188</fullName>
    </recommendedName>
</protein>
<dbReference type="InterPro" id="IPR048883">
    <property type="entry name" value="Nup188_N-subdom_III"/>
</dbReference>
<evidence type="ECO:0000256" key="7">
    <source>
        <dbReference type="ARBA" id="ARBA00023242"/>
    </source>
</evidence>
<keyword evidence="4" id="KW-0653">Protein transport</keyword>
<proteinExistence type="inferred from homology"/>
<organism evidence="13 14">
    <name type="scientific">Diatrype stigma</name>
    <dbReference type="NCBI Taxonomy" id="117547"/>
    <lineage>
        <taxon>Eukaryota</taxon>
        <taxon>Fungi</taxon>
        <taxon>Dikarya</taxon>
        <taxon>Ascomycota</taxon>
        <taxon>Pezizomycotina</taxon>
        <taxon>Sordariomycetes</taxon>
        <taxon>Xylariomycetidae</taxon>
        <taxon>Xylariales</taxon>
        <taxon>Diatrypaceae</taxon>
        <taxon>Diatrype</taxon>
    </lineage>
</organism>
<feature type="domain" description="Nuclear pore protein Nup188 C-terminal" evidence="11">
    <location>
        <begin position="1458"/>
        <end position="1829"/>
    </location>
</feature>
<comment type="caution">
    <text evidence="13">The sequence shown here is derived from an EMBL/GenBank/DDBJ whole genome shotgun (WGS) entry which is preliminary data.</text>
</comment>
<dbReference type="Pfam" id="PF21094">
    <property type="entry name" value="Nup188_SH3-like"/>
    <property type="match status" value="1"/>
</dbReference>
<evidence type="ECO:0000259" key="11">
    <source>
        <dbReference type="Pfam" id="PF18378"/>
    </source>
</evidence>
<feature type="domain" description="Nucleoporin Nup188 N-terminal subdomain III" evidence="12">
    <location>
        <begin position="774"/>
        <end position="1156"/>
    </location>
</feature>
<evidence type="ECO:0000256" key="5">
    <source>
        <dbReference type="ARBA" id="ARBA00023010"/>
    </source>
</evidence>
<dbReference type="GO" id="GO:0006405">
    <property type="term" value="P:RNA export from nucleus"/>
    <property type="evidence" value="ECO:0007669"/>
    <property type="project" value="TreeGrafter"/>
</dbReference>
<gene>
    <name evidence="13" type="ORF">SLS62_003828</name>
</gene>
<keyword evidence="7" id="KW-0539">Nucleus</keyword>
<comment type="similarity">
    <text evidence="8">Belongs to the Nup188 family.</text>
</comment>
<dbReference type="GO" id="GO:0051028">
    <property type="term" value="P:mRNA transport"/>
    <property type="evidence" value="ECO:0007669"/>
    <property type="project" value="UniProtKB-KW"/>
</dbReference>
<evidence type="ECO:0000313" key="14">
    <source>
        <dbReference type="Proteomes" id="UP001320420"/>
    </source>
</evidence>
<evidence type="ECO:0000256" key="3">
    <source>
        <dbReference type="ARBA" id="ARBA00022816"/>
    </source>
</evidence>
<dbReference type="Pfam" id="PF21093">
    <property type="entry name" value="Nup188_N-subdom_III"/>
    <property type="match status" value="1"/>
</dbReference>
<dbReference type="PANTHER" id="PTHR31431">
    <property type="entry name" value="NUCLEOPORIN NUP188 HOMOLOG"/>
    <property type="match status" value="1"/>
</dbReference>
<accession>A0AAN9YUC6</accession>
<name>A0AAN9YUC6_9PEZI</name>
<sequence length="1834" mass="203651">MASDPMAKPPSDNDIYLPPLEPCLKGENVLLSWRHVALALADPSGRRQSSQPIINFLCDPYVQSLFTKPGSAFEPQGDRSPHHESFVKKTAAIQVTPTPNEKYDISIIKEDALWLSKNARINEVAALRVVVIEFQSRLRNQLLGPISTQDVANIQEAAGATNAHAASVLPGLNFAGARDAAEIQAEFEKPESRRRRIFQTYLDERRFHAASVDYTFTLMLQGSWPTSAPTDASRAISSSFLRTFDMKIEKYHTLAWQSLNLIPDIVQFLQSDLGGVVEDKSLLTDELQSHWIMSLLSEMLHRMTVAFQLLDLSAQTFVSPPLVLLWFSLVARLDFLERLEGFRADIAELAVPLQSLVCVISLKILNLPRMTALFEGEVDLDTDAEFVVSSNTLGEIHEAILTAFEAGATYAVPILFAWVPVVHQMFGSYQERAEKRDAIQNQKAVENYDSNTQMIPSAGRRNSAGSITTIDKRSYDDFLIEKNFDRDIGRVEQMAHLATQKFLVYEIITNMANFLGSTSLGAFAESVGSRMRVTLLELLEATTVYVAYRSETATAMQSVLSGNRSYWDLSRPTNLLKGQDILAIALDDDVFLDQFFTQVLNRFPYESTPFFTFCRALFCSFNRTENHPLGLLQLLQKAKFFTFVLPDGFFDYRLTNEEDNANTFELLEDLPLITAISSRNRISAEEEESFVIPAGSTGQFLMDEERVVLMQYEHSVLALLGKRLEVNLATNSYRTELGMLSLDDVAEAISFFATLIRMEILRAGKAGLNAESSEVGLTILAEASQALPRTKDLVSVICDTLDSLLDQNSNELGLAVVKACLEFLHAILPLCPGRVWSYMARCALLNNDSQGGRLSRLVGNLELSVNQFGLLISATRLFSCLIDSAMESSIRRKSNSKPRHRQQTSENVWVGISDRIIAQIALSIAHAAIDVLESSSTWRFSSELERSMLLHDVVPIMNNIILYTYSIDDTVTRKTLTTPLEPAAKYIIDSFLAPSAGSLRIQPLLASLVAATQLPVATAYQNRTETQRNSTIAVLNLATTLVRVANYFDRASVTIETQLFKATPFVARVCAVSDSLRKPGIALLEALVISAGKTVGEPPSLLGYLGPQISRSFLQFLSVLDRPFNQAEEVYAIWRFFSTIVKNRQQWMANCLLTGKTPREARNGDGKTAETASSSILSSALNRLASIASIERFEALSILDFITSAQNHWPWTIFTLQKNTDFMTQLRNFVRNLKPSAVTAKASVLQACDEARMAAYIAEIFAMQLFHLRQIDQASSFANDLTQDLDYYLRDGVVVSGYNRALHVTFGKNFSNQYPGVTLENFKRTLLEPRSLGEDFYYSLTFANKMLQFDNGWVGPRNSGFKSEMEKANANLSLVDAQISLYHSWEFLLMELSTCLPQNSTLKKQSLQVAEQCLVANQENQGHEQIFERLAESRVNLALMLVQRVVDSAPSAGDVSQLLNALWSTISSIGEPYLSENISLYRTLLKLLYVTLRAQVRAFNQGDTRTPGKAKEVDSFAGAISQTVLSIIDIVVAKGFRTLVALIHDSDPSISPEDVALLTAILQASLCVPGIDQSQSQVLNILAAYDAVHVAVSLYSWSDKLAAQGDPVYGELSLLFLLELSALPSVAEQLACDGLLNHLTSANLAAYLRRPNISPFSESVGLQRCYSIWAKGIVPLLLNILTSLGATIAPEVAYVLNQFPNLMKSSVERFDVPVSNRTSSSSSSNRAYITLLSVSETHSLALMTRVLGLLRANNARDVPAVAWDAEKALENVDFWLSSRKLLRERLVPLGQREAEWKSMPPPPSKQGDECASLLEWKVVEQLQGVRTVLGEEFE</sequence>
<keyword evidence="2" id="KW-0813">Transport</keyword>
<feature type="domain" description="Nucleoporin Nup188 N-terminal" evidence="10">
    <location>
        <begin position="255"/>
        <end position="442"/>
    </location>
</feature>
<dbReference type="PANTHER" id="PTHR31431:SF1">
    <property type="entry name" value="NUCLEOPORIN NUP188"/>
    <property type="match status" value="1"/>
</dbReference>
<reference evidence="13 14" key="1">
    <citation type="submission" date="2024-02" db="EMBL/GenBank/DDBJ databases">
        <title>De novo assembly and annotation of 12 fungi associated with fruit tree decline syndrome in Ontario, Canada.</title>
        <authorList>
            <person name="Sulman M."/>
            <person name="Ellouze W."/>
            <person name="Ilyukhin E."/>
        </authorList>
    </citation>
    <scope>NUCLEOTIDE SEQUENCE [LARGE SCALE GENOMIC DNA]</scope>
    <source>
        <strain evidence="13 14">M11/M66-122</strain>
    </source>
</reference>
<evidence type="ECO:0000259" key="12">
    <source>
        <dbReference type="Pfam" id="PF21093"/>
    </source>
</evidence>
<keyword evidence="6" id="KW-0906">Nuclear pore complex</keyword>
<evidence type="ECO:0000256" key="1">
    <source>
        <dbReference type="ARBA" id="ARBA00004567"/>
    </source>
</evidence>
<evidence type="ECO:0000256" key="6">
    <source>
        <dbReference type="ARBA" id="ARBA00023132"/>
    </source>
</evidence>
<keyword evidence="14" id="KW-1185">Reference proteome</keyword>
<keyword evidence="3" id="KW-0509">mRNA transport</keyword>
<dbReference type="EMBL" id="JAKJXP020000022">
    <property type="protein sequence ID" value="KAK7754250.1"/>
    <property type="molecule type" value="Genomic_DNA"/>
</dbReference>
<dbReference type="Proteomes" id="UP001320420">
    <property type="component" value="Unassembled WGS sequence"/>
</dbReference>
<evidence type="ECO:0000256" key="4">
    <source>
        <dbReference type="ARBA" id="ARBA00022927"/>
    </source>
</evidence>
<dbReference type="InterPro" id="IPR041634">
    <property type="entry name" value="Nup188_C"/>
</dbReference>
<evidence type="ECO:0000256" key="9">
    <source>
        <dbReference type="ARBA" id="ARBA00040174"/>
    </source>
</evidence>
<dbReference type="GO" id="GO:0017056">
    <property type="term" value="F:structural constituent of nuclear pore"/>
    <property type="evidence" value="ECO:0007669"/>
    <property type="project" value="InterPro"/>
</dbReference>
<evidence type="ECO:0000256" key="2">
    <source>
        <dbReference type="ARBA" id="ARBA00022448"/>
    </source>
</evidence>
<dbReference type="GO" id="GO:0006606">
    <property type="term" value="P:protein import into nucleus"/>
    <property type="evidence" value="ECO:0007669"/>
    <property type="project" value="TreeGrafter"/>
</dbReference>